<gene>
    <name evidence="1" type="ORF">CPter91_1163</name>
</gene>
<proteinExistence type="predicted"/>
<dbReference type="Proteomes" id="UP000074561">
    <property type="component" value="Chromosome"/>
</dbReference>
<dbReference type="KEGG" id="cpra:CPter91_1163"/>
<reference evidence="1 2" key="1">
    <citation type="submission" date="2015-11" db="EMBL/GenBank/DDBJ databases">
        <title>Exploring the genomic traits of fungus-feeding bacterial genus Collimonas.</title>
        <authorList>
            <person name="Song C."/>
            <person name="Schmidt R."/>
            <person name="de Jager V."/>
            <person name="Krzyzanowska D."/>
            <person name="Jongedijk E."/>
            <person name="Cankar K."/>
            <person name="Beekwilder J."/>
            <person name="van Veen A."/>
            <person name="de Boer W."/>
            <person name="van Veen J.A."/>
            <person name="Garbeva P."/>
        </authorList>
    </citation>
    <scope>NUCLEOTIDE SEQUENCE [LARGE SCALE GENOMIC DNA]</scope>
    <source>
        <strain evidence="1 2">Ter91</strain>
    </source>
</reference>
<accession>A0A127Q0J2</accession>
<evidence type="ECO:0000313" key="2">
    <source>
        <dbReference type="Proteomes" id="UP000074561"/>
    </source>
</evidence>
<dbReference type="EMBL" id="CP013234">
    <property type="protein sequence ID" value="AMP03547.1"/>
    <property type="molecule type" value="Genomic_DNA"/>
</dbReference>
<name>A0A127Q0J2_9BURK</name>
<organism evidence="1 2">
    <name type="scientific">Collimonas pratensis</name>
    <dbReference type="NCBI Taxonomy" id="279113"/>
    <lineage>
        <taxon>Bacteria</taxon>
        <taxon>Pseudomonadati</taxon>
        <taxon>Pseudomonadota</taxon>
        <taxon>Betaproteobacteria</taxon>
        <taxon>Burkholderiales</taxon>
        <taxon>Oxalobacteraceae</taxon>
        <taxon>Collimonas</taxon>
    </lineage>
</organism>
<dbReference type="AlphaFoldDB" id="A0A127Q0J2"/>
<sequence>MQFSIYSSFSINVYCGKAFAASAGFYNARHFTAARGPDLLL</sequence>
<protein>
    <submittedName>
        <fullName evidence="1">Uncharacterized protein</fullName>
    </submittedName>
</protein>
<evidence type="ECO:0000313" key="1">
    <source>
        <dbReference type="EMBL" id="AMP03547.1"/>
    </source>
</evidence>